<protein>
    <submittedName>
        <fullName evidence="1">Uncharacterized protein</fullName>
    </submittedName>
</protein>
<dbReference type="PhylomeDB" id="A0A0G4G7A9"/>
<organism evidence="1 2">
    <name type="scientific">Vitrella brassicaformis (strain CCMP3155)</name>
    <dbReference type="NCBI Taxonomy" id="1169540"/>
    <lineage>
        <taxon>Eukaryota</taxon>
        <taxon>Sar</taxon>
        <taxon>Alveolata</taxon>
        <taxon>Colpodellida</taxon>
        <taxon>Vitrellaceae</taxon>
        <taxon>Vitrella</taxon>
    </lineage>
</organism>
<name>A0A0G4G7A9_VITBC</name>
<evidence type="ECO:0000313" key="2">
    <source>
        <dbReference type="Proteomes" id="UP000041254"/>
    </source>
</evidence>
<proteinExistence type="predicted"/>
<accession>A0A0G4G7A9</accession>
<reference evidence="1 2" key="1">
    <citation type="submission" date="2014-11" db="EMBL/GenBank/DDBJ databases">
        <authorList>
            <person name="Zhu J."/>
            <person name="Qi W."/>
            <person name="Song R."/>
        </authorList>
    </citation>
    <scope>NUCLEOTIDE SEQUENCE [LARGE SCALE GENOMIC DNA]</scope>
</reference>
<sequence>MRRIASSCLRPFWQPIVAITICCVAALAYAEQREAQKHPDGKDKHSEGSEGGEAVPKILLVCHTPFDHLPYPTPDVTEECYRQKVAYVDWPQFTAPATDFPRRLASWRLVKEKKMAAVDSGNDAYHQLSDAKLTFQHYSGRLLQASYTNVRKTRVTTSPKHGPRDVPAWWQFDISDRKHLLLAQTHLGMPTRHFEKIYFVDCPQTLFFYEDIMRLAENSHRGMPFDSDVDDGYGECPRPRMIDFLLRRPRVAPPHCGCGHDTDGHYQCVFSPNRAFWANVRDLLAPGGHVLINSLPWHFGGVECECTESTDPPEPLYDLSPKCCGCEVVCQTINGRRYCWRERFHEALMCLAKEEGVQLADTWNEPREELAHVMGVDLVLGQHNRDERAQKEPTDMVYAAAGA</sequence>
<dbReference type="Proteomes" id="UP000041254">
    <property type="component" value="Unassembled WGS sequence"/>
</dbReference>
<dbReference type="InParanoid" id="A0A0G4G7A9"/>
<gene>
    <name evidence="1" type="ORF">Vbra_9693</name>
</gene>
<dbReference type="EMBL" id="CDMY01000582">
    <property type="protein sequence ID" value="CEM24542.1"/>
    <property type="molecule type" value="Genomic_DNA"/>
</dbReference>
<keyword evidence="2" id="KW-1185">Reference proteome</keyword>
<dbReference type="AlphaFoldDB" id="A0A0G4G7A9"/>
<evidence type="ECO:0000313" key="1">
    <source>
        <dbReference type="EMBL" id="CEM24542.1"/>
    </source>
</evidence>
<dbReference type="VEuPathDB" id="CryptoDB:Vbra_9693"/>